<name>A0A3P7NKJ5_DIBLA</name>
<dbReference type="Proteomes" id="UP000281553">
    <property type="component" value="Unassembled WGS sequence"/>
</dbReference>
<gene>
    <name evidence="1" type="ORF">DILT_LOCUS18381</name>
</gene>
<dbReference type="AlphaFoldDB" id="A0A3P7NKJ5"/>
<accession>A0A3P7NKJ5</accession>
<reference evidence="1 2" key="1">
    <citation type="submission" date="2018-11" db="EMBL/GenBank/DDBJ databases">
        <authorList>
            <consortium name="Pathogen Informatics"/>
        </authorList>
    </citation>
    <scope>NUCLEOTIDE SEQUENCE [LARGE SCALE GENOMIC DNA]</scope>
</reference>
<proteinExistence type="predicted"/>
<evidence type="ECO:0000313" key="1">
    <source>
        <dbReference type="EMBL" id="VDN40920.1"/>
    </source>
</evidence>
<protein>
    <submittedName>
        <fullName evidence="1">Uncharacterized protein</fullName>
    </submittedName>
</protein>
<organism evidence="1 2">
    <name type="scientific">Dibothriocephalus latus</name>
    <name type="common">Fish tapeworm</name>
    <name type="synonym">Diphyllobothrium latum</name>
    <dbReference type="NCBI Taxonomy" id="60516"/>
    <lineage>
        <taxon>Eukaryota</taxon>
        <taxon>Metazoa</taxon>
        <taxon>Spiralia</taxon>
        <taxon>Lophotrochozoa</taxon>
        <taxon>Platyhelminthes</taxon>
        <taxon>Cestoda</taxon>
        <taxon>Eucestoda</taxon>
        <taxon>Diphyllobothriidea</taxon>
        <taxon>Diphyllobothriidae</taxon>
        <taxon>Dibothriocephalus</taxon>
    </lineage>
</organism>
<evidence type="ECO:0000313" key="2">
    <source>
        <dbReference type="Proteomes" id="UP000281553"/>
    </source>
</evidence>
<dbReference type="EMBL" id="UYRU01099916">
    <property type="protein sequence ID" value="VDN40920.1"/>
    <property type="molecule type" value="Genomic_DNA"/>
</dbReference>
<keyword evidence="2" id="KW-1185">Reference proteome</keyword>
<sequence length="72" mass="8386">MSPMAYVLFTYLVHLRGQEQFKLFDVIRAACFRGDVKTPERLIYRQYLLIPISPEPHEPEGSARVCMLETRG</sequence>